<sequence>MHESLDVFTTSTTFVRTSVPADRTVCSTVGLCRKGLTNFEHQFSSKSQPFLYSMPIWTLNIRLFIVGTVCCTYQSFPTHNLIIQIFNYFL</sequence>
<proteinExistence type="predicted"/>
<organism evidence="1">
    <name type="scientific">Pararge aegeria</name>
    <name type="common">speckled wood butterfly</name>
    <dbReference type="NCBI Taxonomy" id="116150"/>
    <lineage>
        <taxon>Eukaryota</taxon>
        <taxon>Metazoa</taxon>
        <taxon>Ecdysozoa</taxon>
        <taxon>Arthropoda</taxon>
        <taxon>Hexapoda</taxon>
        <taxon>Insecta</taxon>
        <taxon>Pterygota</taxon>
        <taxon>Neoptera</taxon>
        <taxon>Endopterygota</taxon>
        <taxon>Lepidoptera</taxon>
        <taxon>Glossata</taxon>
        <taxon>Ditrysia</taxon>
        <taxon>Papilionoidea</taxon>
        <taxon>Nymphalidae</taxon>
        <taxon>Satyrinae</taxon>
        <taxon>Satyrini</taxon>
        <taxon>Parargina</taxon>
        <taxon>Pararge</taxon>
    </lineage>
</organism>
<evidence type="ECO:0000313" key="1">
    <source>
        <dbReference type="EMBL" id="JAA87865.1"/>
    </source>
</evidence>
<feature type="non-terminal residue" evidence="1">
    <location>
        <position position="90"/>
    </location>
</feature>
<name>S4PK53_9NEOP</name>
<accession>S4PK53</accession>
<dbReference type="AlphaFoldDB" id="S4PK53"/>
<reference evidence="1" key="2">
    <citation type="submission" date="2013-05" db="EMBL/GenBank/DDBJ databases">
        <authorList>
            <person name="Carter J.-M."/>
            <person name="Baker S.C."/>
            <person name="Pink R."/>
            <person name="Carter D.R.F."/>
            <person name="Collins A."/>
            <person name="Tomlin J."/>
            <person name="Gibbs M."/>
            <person name="Breuker C.J."/>
        </authorList>
    </citation>
    <scope>NUCLEOTIDE SEQUENCE</scope>
    <source>
        <tissue evidence="1">Ovary</tissue>
    </source>
</reference>
<reference evidence="1" key="1">
    <citation type="journal article" date="2013" name="BMC Genomics">
        <title>Unscrambling butterfly oogenesis.</title>
        <authorList>
            <person name="Carter J.M."/>
            <person name="Baker S.C."/>
            <person name="Pink R."/>
            <person name="Carter D.R."/>
            <person name="Collins A."/>
            <person name="Tomlin J."/>
            <person name="Gibbs M."/>
            <person name="Breuker C.J."/>
        </authorList>
    </citation>
    <scope>NUCLEOTIDE SEQUENCE</scope>
    <source>
        <tissue evidence="1">Ovary</tissue>
    </source>
</reference>
<protein>
    <submittedName>
        <fullName evidence="1">Uncharacterized protein</fullName>
    </submittedName>
</protein>
<dbReference type="EMBL" id="GAIX01004695">
    <property type="protein sequence ID" value="JAA87865.1"/>
    <property type="molecule type" value="Transcribed_RNA"/>
</dbReference>